<dbReference type="GeneID" id="68295644"/>
<dbReference type="RefSeq" id="XP_044661454.1">
    <property type="nucleotide sequence ID" value="XM_044805519.1"/>
</dbReference>
<keyword evidence="4" id="KW-1185">Reference proteome</keyword>
<gene>
    <name evidence="3" type="ORF">CKM354_001006900</name>
</gene>
<accession>A0A9P3FJI5</accession>
<dbReference type="Proteomes" id="UP000825890">
    <property type="component" value="Unassembled WGS sequence"/>
</dbReference>
<reference evidence="3 4" key="1">
    <citation type="submission" date="2021-01" db="EMBL/GenBank/DDBJ databases">
        <title>Cercospora kikuchii MAFF 305040 whole genome shotgun sequence.</title>
        <authorList>
            <person name="Kashiwa T."/>
            <person name="Suzuki T."/>
        </authorList>
    </citation>
    <scope>NUCLEOTIDE SEQUENCE [LARGE SCALE GENOMIC DNA]</scope>
    <source>
        <strain evidence="3 4">MAFF 305040</strain>
    </source>
</reference>
<evidence type="ECO:0000313" key="4">
    <source>
        <dbReference type="Proteomes" id="UP000825890"/>
    </source>
</evidence>
<dbReference type="AlphaFoldDB" id="A0A9P3FJI5"/>
<feature type="signal peptide" evidence="2">
    <location>
        <begin position="1"/>
        <end position="25"/>
    </location>
</feature>
<feature type="region of interest" description="Disordered" evidence="1">
    <location>
        <begin position="395"/>
        <end position="446"/>
    </location>
</feature>
<evidence type="ECO:0000256" key="2">
    <source>
        <dbReference type="SAM" id="SignalP"/>
    </source>
</evidence>
<organism evidence="3 4">
    <name type="scientific">Cercospora kikuchii</name>
    <dbReference type="NCBI Taxonomy" id="84275"/>
    <lineage>
        <taxon>Eukaryota</taxon>
        <taxon>Fungi</taxon>
        <taxon>Dikarya</taxon>
        <taxon>Ascomycota</taxon>
        <taxon>Pezizomycotina</taxon>
        <taxon>Dothideomycetes</taxon>
        <taxon>Dothideomycetidae</taxon>
        <taxon>Mycosphaerellales</taxon>
        <taxon>Mycosphaerellaceae</taxon>
        <taxon>Cercospora</taxon>
    </lineage>
</organism>
<comment type="caution">
    <text evidence="3">The sequence shown here is derived from an EMBL/GenBank/DDBJ whole genome shotgun (WGS) entry which is preliminary data.</text>
</comment>
<dbReference type="OrthoDB" id="3646553at2759"/>
<evidence type="ECO:0000256" key="1">
    <source>
        <dbReference type="SAM" id="MobiDB-lite"/>
    </source>
</evidence>
<feature type="chain" id="PRO_5040401616" evidence="2">
    <location>
        <begin position="26"/>
        <end position="446"/>
    </location>
</feature>
<dbReference type="EMBL" id="BOLY01000006">
    <property type="protein sequence ID" value="GIZ46967.1"/>
    <property type="molecule type" value="Genomic_DNA"/>
</dbReference>
<protein>
    <submittedName>
        <fullName evidence="3">Uncharacterized protein</fullName>
    </submittedName>
</protein>
<keyword evidence="2" id="KW-0732">Signal</keyword>
<proteinExistence type="predicted"/>
<feature type="compositionally biased region" description="Pro residues" evidence="1">
    <location>
        <begin position="422"/>
        <end position="436"/>
    </location>
</feature>
<evidence type="ECO:0000313" key="3">
    <source>
        <dbReference type="EMBL" id="GIZ46967.1"/>
    </source>
</evidence>
<sequence length="446" mass="47936">MKLARWVGGLVLGLLSLGAVASTTASQELFTGSTIANGTTTAPALPESSARIIGVTNTTLITKVVASVDMPDDFEIPQIKAYRTTCITTQNTVRCHDADHGDATPFVPTRVTFTDIYETGHTFVTSAYTTQAVATMAIPKSMSPAIVGDPKYGINATVTLSTDTRDRIFEKMQSACFESGHHLRKRQHPQNGLYCDISRELEAGLYEKLGGEITAQLGDVLIPPEWAAYFLSVMIDQHTINRAYQLSMAFTIMTAGYQVGDALNWEFSMPLYTFQNMIRALTGGPKGTATSATKTTTSDRCAMCTNPTICHINPNDDQGTNGDKGDAVWPFPRASGLVTTALNFLCHQGVEQANSQTWCNCGKTRYITHKYVYTSEVKGSKTVLTDNCPYTTTPAPKRMLYTPPANAPPPKAPATSGHATTAPPPPPSTPTGPPPKGECSLGDAIH</sequence>
<name>A0A9P3FJI5_9PEZI</name>